<organism evidence="3 4">
    <name type="scientific">Rhodofomes roseus</name>
    <dbReference type="NCBI Taxonomy" id="34475"/>
    <lineage>
        <taxon>Eukaryota</taxon>
        <taxon>Fungi</taxon>
        <taxon>Dikarya</taxon>
        <taxon>Basidiomycota</taxon>
        <taxon>Agaricomycotina</taxon>
        <taxon>Agaricomycetes</taxon>
        <taxon>Polyporales</taxon>
        <taxon>Rhodofomes</taxon>
    </lineage>
</organism>
<accession>A0ABQ8KEM6</accession>
<sequence length="911" mass="98741">MGSDGGGYGAGGGFGGLDALAAKQMAALQATSLAKAGNRSAPGGTSVPYFGGLLTPQSQPGRGSLGPPLPPPHGSPPPPNPTMALQQMQQLQKRRQFLGGLATVHSRSNPLPPDLVGVPWPQGYDPASSPWKPLDISRADHGVIRLAAKDVDLYKLWVLVLQGGGGHKVNQQGLWPAILRQFDLPDQFPEPPQHGQPVAPVLARYYMMIVAPFEEAYRRNLREQQMRAVQQQGAQQMPGSAQGGLPDGLPGPSSMGAMPGMSSDASMNMGAMGPSMSSGSSQMLDSAVPNQASPPNPSHTPQLAQHSPVAGLNGAAGMSASSSLTHMTRSTSSLGPSSIVGQELNGADADQEANGRKRKLGEAEDLDPKRVRQKTGSADLSDMRASVPPAGSQNGHAAPAPARVIKQPSRRRIEYVPLARPLETSGGRDVDAVQHELLRASHRPLKDMNEWGQVDIDAVTLSLRSRLTTELSYALTTFTMLTLMRYPHKEPGFPILQAPELLEEALDLLEDIAFDGDDDAFITPAPHGHIRTHRELVNGVVEEGATPFAALHPKQGWKNPDTGPRPRTGETVLAVMNIIRNLSNMPDNHDYLAKHDRLLSIILRLSRLAPSDDPNALPLPASKVLSLQDLLTLRKDVVHILINVAGTITFSSATPPPKQDVLNVRRAFELLASYLVDPVEAVPPFASMLMSGIPPAVHHPKPPPLADVTLEAFTRLFQPDDNRRMLCQAVSQEWLWTLMQSLVHRLPVSDNDFQVVMRDVWLGFVEKLVMAIYALAFLAPPPLKKRIKTNRSLGFTKVLLRLVKKFSIYSPPDARMYFIISVRRAIEAMRLIDDAEDSFDAAQMPSGTTLMFGMGYGEHGESRPQRGMGLLSGHQDEITWGLMLQREIVADDLMFTELESLVRVDNTLSVS</sequence>
<dbReference type="RefSeq" id="XP_047778041.1">
    <property type="nucleotide sequence ID" value="XM_047927528.1"/>
</dbReference>
<keyword evidence="4" id="KW-1185">Reference proteome</keyword>
<dbReference type="InterPro" id="IPR001606">
    <property type="entry name" value="ARID_dom"/>
</dbReference>
<feature type="compositionally biased region" description="Low complexity" evidence="1">
    <location>
        <begin position="56"/>
        <end position="66"/>
    </location>
</feature>
<evidence type="ECO:0000313" key="3">
    <source>
        <dbReference type="EMBL" id="KAH9835664.1"/>
    </source>
</evidence>
<evidence type="ECO:0000259" key="2">
    <source>
        <dbReference type="PROSITE" id="PS51011"/>
    </source>
</evidence>
<evidence type="ECO:0000313" key="4">
    <source>
        <dbReference type="Proteomes" id="UP000814176"/>
    </source>
</evidence>
<feature type="compositionally biased region" description="Pro residues" evidence="1">
    <location>
        <begin position="67"/>
        <end position="81"/>
    </location>
</feature>
<feature type="domain" description="ARID" evidence="2">
    <location>
        <begin position="118"/>
        <end position="218"/>
    </location>
</feature>
<feature type="compositionally biased region" description="Low complexity" evidence="1">
    <location>
        <begin position="247"/>
        <end position="287"/>
    </location>
</feature>
<feature type="region of interest" description="Disordered" evidence="1">
    <location>
        <begin position="227"/>
        <end position="408"/>
    </location>
</feature>
<dbReference type="PROSITE" id="PS51011">
    <property type="entry name" value="ARID"/>
    <property type="match status" value="1"/>
</dbReference>
<dbReference type="SUPFAM" id="SSF46774">
    <property type="entry name" value="ARID-like"/>
    <property type="match status" value="1"/>
</dbReference>
<dbReference type="GeneID" id="72008260"/>
<feature type="compositionally biased region" description="Basic and acidic residues" evidence="1">
    <location>
        <begin position="360"/>
        <end position="370"/>
    </location>
</feature>
<name>A0ABQ8KEM6_9APHY</name>
<feature type="compositionally biased region" description="Low complexity" evidence="1">
    <location>
        <begin position="227"/>
        <end position="240"/>
    </location>
</feature>
<gene>
    <name evidence="3" type="ORF">C8Q71DRAFT_858521</name>
</gene>
<reference evidence="3 4" key="1">
    <citation type="journal article" date="2021" name="Environ. Microbiol.">
        <title>Gene family expansions and transcriptome signatures uncover fungal adaptations to wood decay.</title>
        <authorList>
            <person name="Hage H."/>
            <person name="Miyauchi S."/>
            <person name="Viragh M."/>
            <person name="Drula E."/>
            <person name="Min B."/>
            <person name="Chaduli D."/>
            <person name="Navarro D."/>
            <person name="Favel A."/>
            <person name="Norest M."/>
            <person name="Lesage-Meessen L."/>
            <person name="Balint B."/>
            <person name="Merenyi Z."/>
            <person name="de Eugenio L."/>
            <person name="Morin E."/>
            <person name="Martinez A.T."/>
            <person name="Baldrian P."/>
            <person name="Stursova M."/>
            <person name="Martinez M.J."/>
            <person name="Novotny C."/>
            <person name="Magnuson J.K."/>
            <person name="Spatafora J.W."/>
            <person name="Maurice S."/>
            <person name="Pangilinan J."/>
            <person name="Andreopoulos W."/>
            <person name="LaButti K."/>
            <person name="Hundley H."/>
            <person name="Na H."/>
            <person name="Kuo A."/>
            <person name="Barry K."/>
            <person name="Lipzen A."/>
            <person name="Henrissat B."/>
            <person name="Riley R."/>
            <person name="Ahrendt S."/>
            <person name="Nagy L.G."/>
            <person name="Grigoriev I.V."/>
            <person name="Martin F."/>
            <person name="Rosso M.N."/>
        </authorList>
    </citation>
    <scope>NUCLEOTIDE SEQUENCE [LARGE SCALE GENOMIC DNA]</scope>
    <source>
        <strain evidence="3 4">CIRM-BRFM 1785</strain>
    </source>
</reference>
<feature type="region of interest" description="Disordered" evidence="1">
    <location>
        <begin position="33"/>
        <end position="89"/>
    </location>
</feature>
<dbReference type="Proteomes" id="UP000814176">
    <property type="component" value="Unassembled WGS sequence"/>
</dbReference>
<protein>
    <recommendedName>
        <fullName evidence="2">ARID domain-containing protein</fullName>
    </recommendedName>
</protein>
<proteinExistence type="predicted"/>
<dbReference type="InterPro" id="IPR036431">
    <property type="entry name" value="ARID_dom_sf"/>
</dbReference>
<dbReference type="EMBL" id="JADCUA010000012">
    <property type="protein sequence ID" value="KAH9835664.1"/>
    <property type="molecule type" value="Genomic_DNA"/>
</dbReference>
<dbReference type="Pfam" id="PF01388">
    <property type="entry name" value="ARID"/>
    <property type="match status" value="1"/>
</dbReference>
<evidence type="ECO:0000256" key="1">
    <source>
        <dbReference type="SAM" id="MobiDB-lite"/>
    </source>
</evidence>
<comment type="caution">
    <text evidence="3">The sequence shown here is derived from an EMBL/GenBank/DDBJ whole genome shotgun (WGS) entry which is preliminary data.</text>
</comment>
<dbReference type="CDD" id="cd16100">
    <property type="entry name" value="ARID"/>
    <property type="match status" value="1"/>
</dbReference>
<dbReference type="Gene3D" id="1.10.150.60">
    <property type="entry name" value="ARID DNA-binding domain"/>
    <property type="match status" value="1"/>
</dbReference>
<dbReference type="SMART" id="SM01014">
    <property type="entry name" value="ARID"/>
    <property type="match status" value="1"/>
</dbReference>
<feature type="compositionally biased region" description="Polar residues" evidence="1">
    <location>
        <begin position="319"/>
        <end position="340"/>
    </location>
</feature>